<evidence type="ECO:0000256" key="1">
    <source>
        <dbReference type="SAM" id="MobiDB-lite"/>
    </source>
</evidence>
<dbReference type="RefSeq" id="WP_281903930.1">
    <property type="nucleotide sequence ID" value="NZ_BSDI01000061.1"/>
</dbReference>
<dbReference type="Proteomes" id="UP001144280">
    <property type="component" value="Unassembled WGS sequence"/>
</dbReference>
<organism evidence="3 4">
    <name type="scientific">Phytohabitans aurantiacus</name>
    <dbReference type="NCBI Taxonomy" id="3016789"/>
    <lineage>
        <taxon>Bacteria</taxon>
        <taxon>Bacillati</taxon>
        <taxon>Actinomycetota</taxon>
        <taxon>Actinomycetes</taxon>
        <taxon>Micromonosporales</taxon>
        <taxon>Micromonosporaceae</taxon>
    </lineage>
</organism>
<comment type="caution">
    <text evidence="3">The sequence shown here is derived from an EMBL/GenBank/DDBJ whole genome shotgun (WGS) entry which is preliminary data.</text>
</comment>
<name>A0ABQ5RA44_9ACTN</name>
<reference evidence="3" key="1">
    <citation type="submission" date="2022-12" db="EMBL/GenBank/DDBJ databases">
        <title>New Phytohabitans aurantiacus sp. RD004123 nov., an actinomycete isolated from soil.</title>
        <authorList>
            <person name="Triningsih D.W."/>
            <person name="Harunari E."/>
            <person name="Igarashi Y."/>
        </authorList>
    </citation>
    <scope>NUCLEOTIDE SEQUENCE</scope>
    <source>
        <strain evidence="3">RD004123</strain>
    </source>
</reference>
<protein>
    <recommendedName>
        <fullName evidence="5">Peptidase S8</fullName>
    </recommendedName>
</protein>
<dbReference type="InterPro" id="IPR015919">
    <property type="entry name" value="Cadherin-like_sf"/>
</dbReference>
<accession>A0ABQ5RA44</accession>
<dbReference type="Gene3D" id="2.60.40.10">
    <property type="entry name" value="Immunoglobulins"/>
    <property type="match status" value="1"/>
</dbReference>
<feature type="signal peptide" evidence="2">
    <location>
        <begin position="1"/>
        <end position="26"/>
    </location>
</feature>
<keyword evidence="4" id="KW-1185">Reference proteome</keyword>
<evidence type="ECO:0000313" key="3">
    <source>
        <dbReference type="EMBL" id="GLI02436.1"/>
    </source>
</evidence>
<dbReference type="Gene3D" id="2.60.120.260">
    <property type="entry name" value="Galactose-binding domain-like"/>
    <property type="match status" value="1"/>
</dbReference>
<sequence length="661" mass="71940">MKRAITPAVLVLLAASLLLVATPAQAVGSATVVDRFGRTVNDYGVKLVDWEGYLANPYIELTVRPPASGPFPVTIDLKAEGTSRLMMDLPSQLTATGATKQLTFANASEQKTFKLAIHSKRAPGADELYTLRLNIRAADNSTLVQTMPIRVQQDQKTALEPTIPINFDYRYDTITGYFNNAPFRTAAEEAVKDWFRFFDLQPFDTVAAGAESNHLPGNDWQNTINVTNNVAYNGMYVFFRGIQTPYSTGYPAANGRYATRNGQQLPGPIHRSTAQIFEYDEAGKQLFTSLADEDWYKTEIAGSVLDVHGLVMHEYGHAVAYHSDWAGMRNYVNTQGANDQEVIAYQGRTVPLDSSYHIPGTQPYWDRLSGQSGGWTHLFPTRRWMLTKLALLVAENAGWPLNRNLTPFLAPSIVSTSLPNAPAGQAYQQTLTAKGGVPFYDWRVTGGALPAGLSLDRFTGTISGTPNTAGTYSFTVELRDYDSASTPVTRTFQLTVGGGGPNPTPTPTATSSPNPNPGNLATQATASCSFTSSWESCAAINTGGDPASSNIGAPNQGNRWGTWPNQGEQWAELTWSSAQSVRQAQVYFFDDNQGIDLPASWRLQYWNGSSYVDVPGASGYPVAANQYNTVNFSAVNTTRLRVVLQSAPSFSVGLLEVKAYS</sequence>
<feature type="region of interest" description="Disordered" evidence="1">
    <location>
        <begin position="493"/>
        <end position="521"/>
    </location>
</feature>
<feature type="compositionally biased region" description="Low complexity" evidence="1">
    <location>
        <begin position="507"/>
        <end position="519"/>
    </location>
</feature>
<proteinExistence type="predicted"/>
<dbReference type="EMBL" id="BSDI01000061">
    <property type="protein sequence ID" value="GLI02436.1"/>
    <property type="molecule type" value="Genomic_DNA"/>
</dbReference>
<dbReference type="InterPro" id="IPR013783">
    <property type="entry name" value="Ig-like_fold"/>
</dbReference>
<dbReference type="SUPFAM" id="SSF49313">
    <property type="entry name" value="Cadherin-like"/>
    <property type="match status" value="1"/>
</dbReference>
<keyword evidence="2" id="KW-0732">Signal</keyword>
<dbReference type="Pfam" id="PF05345">
    <property type="entry name" value="He_PIG"/>
    <property type="match status" value="1"/>
</dbReference>
<evidence type="ECO:0008006" key="5">
    <source>
        <dbReference type="Google" id="ProtNLM"/>
    </source>
</evidence>
<evidence type="ECO:0000256" key="2">
    <source>
        <dbReference type="SAM" id="SignalP"/>
    </source>
</evidence>
<feature type="chain" id="PRO_5047125570" description="Peptidase S8" evidence="2">
    <location>
        <begin position="27"/>
        <end position="661"/>
    </location>
</feature>
<gene>
    <name evidence="3" type="ORF">Pa4123_77140</name>
</gene>
<evidence type="ECO:0000313" key="4">
    <source>
        <dbReference type="Proteomes" id="UP001144280"/>
    </source>
</evidence>